<accession>A0A1E3G6F3</accession>
<evidence type="ECO:0000259" key="6">
    <source>
        <dbReference type="PROSITE" id="PS51779"/>
    </source>
</evidence>
<dbReference type="Proteomes" id="UP000094570">
    <property type="component" value="Unassembled WGS sequence"/>
</dbReference>
<gene>
    <name evidence="7" type="ORF">A4H02_02445</name>
</gene>
<organism evidence="7 8">
    <name type="scientific">Fervidobacterium thailandense</name>
    <dbReference type="NCBI Taxonomy" id="1008305"/>
    <lineage>
        <taxon>Bacteria</taxon>
        <taxon>Thermotogati</taxon>
        <taxon>Thermotogota</taxon>
        <taxon>Thermotogae</taxon>
        <taxon>Thermotogales</taxon>
        <taxon>Fervidobacteriaceae</taxon>
        <taxon>Fervidobacterium</taxon>
    </lineage>
</organism>
<dbReference type="PANTHER" id="PTHR12815">
    <property type="entry name" value="SORTING AND ASSEMBLY MACHINERY SAMM50 PROTEIN FAMILY MEMBER"/>
    <property type="match status" value="1"/>
</dbReference>
<evidence type="ECO:0000256" key="4">
    <source>
        <dbReference type="ARBA" id="ARBA00023136"/>
    </source>
</evidence>
<keyword evidence="4" id="KW-0472">Membrane</keyword>
<dbReference type="STRING" id="1008305.A4H02_02445"/>
<evidence type="ECO:0000256" key="5">
    <source>
        <dbReference type="ARBA" id="ARBA00023237"/>
    </source>
</evidence>
<dbReference type="OrthoDB" id="38950at2"/>
<dbReference type="PROSITE" id="PS51779">
    <property type="entry name" value="POTRA"/>
    <property type="match status" value="1"/>
</dbReference>
<dbReference type="EMBL" id="LWAF01000002">
    <property type="protein sequence ID" value="ODN31198.1"/>
    <property type="molecule type" value="Genomic_DNA"/>
</dbReference>
<proteinExistence type="predicted"/>
<dbReference type="GO" id="GO:0019867">
    <property type="term" value="C:outer membrane"/>
    <property type="evidence" value="ECO:0007669"/>
    <property type="project" value="InterPro"/>
</dbReference>
<protein>
    <recommendedName>
        <fullName evidence="6">POTRA domain-containing protein</fullName>
    </recommendedName>
</protein>
<comment type="subcellular location">
    <subcellularLocation>
        <location evidence="1">Membrane</location>
    </subcellularLocation>
</comment>
<dbReference type="InterPro" id="IPR000184">
    <property type="entry name" value="Bac_surfAg_D15"/>
</dbReference>
<keyword evidence="8" id="KW-1185">Reference proteome</keyword>
<evidence type="ECO:0000256" key="3">
    <source>
        <dbReference type="ARBA" id="ARBA00022729"/>
    </source>
</evidence>
<keyword evidence="2" id="KW-0812">Transmembrane</keyword>
<evidence type="ECO:0000256" key="1">
    <source>
        <dbReference type="ARBA" id="ARBA00004370"/>
    </source>
</evidence>
<keyword evidence="3" id="KW-0732">Signal</keyword>
<dbReference type="AlphaFoldDB" id="A0A1E3G6F3"/>
<keyword evidence="5" id="KW-0998">Cell outer membrane</keyword>
<dbReference type="Gene3D" id="3.10.20.310">
    <property type="entry name" value="membrane protein fhac"/>
    <property type="match status" value="3"/>
</dbReference>
<dbReference type="InterPro" id="IPR010827">
    <property type="entry name" value="BamA/TamA_POTRA"/>
</dbReference>
<evidence type="ECO:0000313" key="8">
    <source>
        <dbReference type="Proteomes" id="UP000094570"/>
    </source>
</evidence>
<evidence type="ECO:0000313" key="7">
    <source>
        <dbReference type="EMBL" id="ODN31198.1"/>
    </source>
</evidence>
<dbReference type="Pfam" id="PF01103">
    <property type="entry name" value="Omp85"/>
    <property type="match status" value="1"/>
</dbReference>
<dbReference type="Pfam" id="PF07244">
    <property type="entry name" value="POTRA"/>
    <property type="match status" value="1"/>
</dbReference>
<dbReference type="PANTHER" id="PTHR12815:SF47">
    <property type="entry name" value="TRANSLOCATION AND ASSEMBLY MODULE SUBUNIT TAMA"/>
    <property type="match status" value="1"/>
</dbReference>
<dbReference type="Gene3D" id="2.40.160.50">
    <property type="entry name" value="membrane protein fhac: a member of the omp85/tpsb transporter family"/>
    <property type="match status" value="1"/>
</dbReference>
<dbReference type="InterPro" id="IPR034746">
    <property type="entry name" value="POTRA"/>
</dbReference>
<sequence length="725" mass="81625">MFCVASLFLVQAFGFVLKEIRIEGLKTVKVSELEEIYKGYINKDVNEQAVSDIVIGIDDTGYFEDVSYELIGDDKAKVLKIKVKENPPVQKLEIVLNGPGLVDKETLKNSISLAEKKAFSFTKFWDSINNLAKLYSDKGYLVATPRSQDRSLAFVYVSGTITGDVVKFTITEYVLYKLEFELISKDEELKKEFERIKKEVSLRQYADYERKNWLERIFDSEKNYVPTLKDLQNAVQSLSRYVYFTLANISGEETNAKYPAKILNLTLVENTVVSEPVKLKGVRTKGNTVFPERELVGEVREGTYSNFAILKKIQTVREKYDKAGYFIDLSLEPDPEGYLYIVVTEYKVRDVKFEGNSVTKSHVFDDMVYVKPGMLLNRNDLQLTYVELMKANFFKSIDFDFRPVQNEKSLVDVVVKLGEKDKKFDFQGGITYGPPKDGPWWNGFAAFVTLSTTNPTGHGENLSINVQKWIPTTNINLSTGIRRPFGWPIILGAGIKFDSNTTESGTSTTNVVYSANLGTIKTPLGQLSTEVRFEDSTESSSTTLNYKTLVTSASYIYETLDNLYIPMSGYSVTLTANKYFPFSETGSDAFSYLGELTLHLPLFQNLSLASRVLVGQSFQTSGKPVTFSLTGLNQVRGVNTSDSGSVIGLFNSEIRYKEKDQMFYGSLFYDAGFVSNAFDFANIKQSVGVEFGLTVPLFGLIRLGWGIPIQAEIKPNFFILFGKTF</sequence>
<name>A0A1E3G6F3_9BACT</name>
<evidence type="ECO:0000256" key="2">
    <source>
        <dbReference type="ARBA" id="ARBA00022692"/>
    </source>
</evidence>
<reference evidence="8" key="1">
    <citation type="submission" date="2016-04" db="EMBL/GenBank/DDBJ databases">
        <title>The genome sequence project of a novel Fervidobacterium isolate from a hot spring in Thailand.</title>
        <authorList>
            <person name="Gonzalez J.M."/>
            <person name="Cuecas A."/>
            <person name="Kanoksilapatham W."/>
        </authorList>
    </citation>
    <scope>NUCLEOTIDE SEQUENCE [LARGE SCALE GENOMIC DNA]</scope>
    <source>
        <strain evidence="8">FC2004</strain>
    </source>
</reference>
<feature type="domain" description="POTRA" evidence="6">
    <location>
        <begin position="15"/>
        <end position="86"/>
    </location>
</feature>
<dbReference type="InterPro" id="IPR039910">
    <property type="entry name" value="D15-like"/>
</dbReference>
<comment type="caution">
    <text evidence="7">The sequence shown here is derived from an EMBL/GenBank/DDBJ whole genome shotgun (WGS) entry which is preliminary data.</text>
</comment>